<dbReference type="Proteomes" id="UP001064048">
    <property type="component" value="Chromosome 11"/>
</dbReference>
<accession>A0ACC0JLS6</accession>
<sequence>MSASNKIKPVLINLNIGDQLTATSCSHVVVELIKFISHQRLQIPYTYQWLKQVVNKKKMSENSGKKESLQSEMHFRSVSSALENLDLILKSLMKEINGSVIPEEVCIALGSTPVTCREVYRLLLPTICHKFQCYSSHIATDDQIKRSIFRILMTSDLSQVIFTPMAPTNMYIFIRKKISPVCSGLTCDTFIKASGCRLPKDTKIVVIDFRAQKQDNLLCCNNFQIFGEVISESLENLQLGDQPNFNEIESSATMTWYQSSYVMKGFKDCIVNGSSITNKWLES</sequence>
<gene>
    <name evidence="1" type="ORF">MSG28_006949</name>
</gene>
<comment type="caution">
    <text evidence="1">The sequence shown here is derived from an EMBL/GenBank/DDBJ whole genome shotgun (WGS) entry which is preliminary data.</text>
</comment>
<reference evidence="1 2" key="1">
    <citation type="journal article" date="2022" name="Genome Biol. Evol.">
        <title>The Spruce Budworm Genome: Reconstructing the Evolutionary History of Antifreeze Proteins.</title>
        <authorList>
            <person name="Beliveau C."/>
            <person name="Gagne P."/>
            <person name="Picq S."/>
            <person name="Vernygora O."/>
            <person name="Keeling C.I."/>
            <person name="Pinkney K."/>
            <person name="Doucet D."/>
            <person name="Wen F."/>
            <person name="Johnston J.S."/>
            <person name="Maaroufi H."/>
            <person name="Boyle B."/>
            <person name="Laroche J."/>
            <person name="Dewar K."/>
            <person name="Juretic N."/>
            <person name="Blackburn G."/>
            <person name="Nisole A."/>
            <person name="Brunet B."/>
            <person name="Brandao M."/>
            <person name="Lumley L."/>
            <person name="Duan J."/>
            <person name="Quan G."/>
            <person name="Lucarotti C.J."/>
            <person name="Roe A.D."/>
            <person name="Sperling F.A.H."/>
            <person name="Levesque R.C."/>
            <person name="Cusson M."/>
        </authorList>
    </citation>
    <scope>NUCLEOTIDE SEQUENCE [LARGE SCALE GENOMIC DNA]</scope>
    <source>
        <strain evidence="1">Glfc:IPQL:Cfum</strain>
    </source>
</reference>
<proteinExistence type="predicted"/>
<protein>
    <submittedName>
        <fullName evidence="1">Uncharacterized protein</fullName>
    </submittedName>
</protein>
<dbReference type="EMBL" id="CM046111">
    <property type="protein sequence ID" value="KAI8425089.1"/>
    <property type="molecule type" value="Genomic_DNA"/>
</dbReference>
<evidence type="ECO:0000313" key="1">
    <source>
        <dbReference type="EMBL" id="KAI8425089.1"/>
    </source>
</evidence>
<evidence type="ECO:0000313" key="2">
    <source>
        <dbReference type="Proteomes" id="UP001064048"/>
    </source>
</evidence>
<organism evidence="1 2">
    <name type="scientific">Choristoneura fumiferana</name>
    <name type="common">Spruce budworm moth</name>
    <name type="synonym">Archips fumiferana</name>
    <dbReference type="NCBI Taxonomy" id="7141"/>
    <lineage>
        <taxon>Eukaryota</taxon>
        <taxon>Metazoa</taxon>
        <taxon>Ecdysozoa</taxon>
        <taxon>Arthropoda</taxon>
        <taxon>Hexapoda</taxon>
        <taxon>Insecta</taxon>
        <taxon>Pterygota</taxon>
        <taxon>Neoptera</taxon>
        <taxon>Endopterygota</taxon>
        <taxon>Lepidoptera</taxon>
        <taxon>Glossata</taxon>
        <taxon>Ditrysia</taxon>
        <taxon>Tortricoidea</taxon>
        <taxon>Tortricidae</taxon>
        <taxon>Tortricinae</taxon>
        <taxon>Choristoneura</taxon>
    </lineage>
</organism>
<name>A0ACC0JLS6_CHOFU</name>
<keyword evidence="2" id="KW-1185">Reference proteome</keyword>